<evidence type="ECO:0000256" key="1">
    <source>
        <dbReference type="SAM" id="MobiDB-lite"/>
    </source>
</evidence>
<feature type="region of interest" description="Disordered" evidence="1">
    <location>
        <begin position="1"/>
        <end position="25"/>
    </location>
</feature>
<feature type="non-terminal residue" evidence="2">
    <location>
        <position position="62"/>
    </location>
</feature>
<dbReference type="GO" id="GO:0008233">
    <property type="term" value="F:peptidase activity"/>
    <property type="evidence" value="ECO:0007669"/>
    <property type="project" value="UniProtKB-KW"/>
</dbReference>
<dbReference type="Proteomes" id="UP000236178">
    <property type="component" value="Unassembled WGS sequence"/>
</dbReference>
<protein>
    <submittedName>
        <fullName evidence="2">Serine protease</fullName>
    </submittedName>
</protein>
<dbReference type="EMBL" id="PJOS01000196">
    <property type="protein sequence ID" value="PKT67242.1"/>
    <property type="molecule type" value="Genomic_DNA"/>
</dbReference>
<gene>
    <name evidence="2" type="ORF">CW362_41535</name>
</gene>
<keyword evidence="2" id="KW-0378">Hydrolase</keyword>
<sequence length="62" mass="6282">MTDQVQPAQGPGLSGPGPDGAGFTYRGAEQELIVVARPEAGLRARAEGVRSVTGADVSALDM</sequence>
<evidence type="ECO:0000313" key="3">
    <source>
        <dbReference type="Proteomes" id="UP000236178"/>
    </source>
</evidence>
<accession>A0A2I0SBH3</accession>
<proteinExistence type="predicted"/>
<evidence type="ECO:0000313" key="2">
    <source>
        <dbReference type="EMBL" id="PKT67242.1"/>
    </source>
</evidence>
<keyword evidence="3" id="KW-1185">Reference proteome</keyword>
<dbReference type="GO" id="GO:0006508">
    <property type="term" value="P:proteolysis"/>
    <property type="evidence" value="ECO:0007669"/>
    <property type="project" value="UniProtKB-KW"/>
</dbReference>
<reference evidence="2 3" key="1">
    <citation type="submission" date="2017-12" db="EMBL/GenBank/DDBJ databases">
        <title>Streptomyces populusis sp. nov., a novel endophytic actinobacterium isolated from stems of Populus adenopoda Maxim.</title>
        <authorList>
            <person name="Wang Z."/>
        </authorList>
    </citation>
    <scope>NUCLEOTIDE SEQUENCE [LARGE SCALE GENOMIC DNA]</scope>
    <source>
        <strain evidence="2 3">A249</strain>
    </source>
</reference>
<comment type="caution">
    <text evidence="2">The sequence shown here is derived from an EMBL/GenBank/DDBJ whole genome shotgun (WGS) entry which is preliminary data.</text>
</comment>
<organism evidence="2 3">
    <name type="scientific">Streptomyces populi</name>
    <dbReference type="NCBI Taxonomy" id="2058924"/>
    <lineage>
        <taxon>Bacteria</taxon>
        <taxon>Bacillati</taxon>
        <taxon>Actinomycetota</taxon>
        <taxon>Actinomycetes</taxon>
        <taxon>Kitasatosporales</taxon>
        <taxon>Streptomycetaceae</taxon>
        <taxon>Streptomyces</taxon>
    </lineage>
</organism>
<dbReference type="AlphaFoldDB" id="A0A2I0SBH3"/>
<keyword evidence="2" id="KW-0645">Protease</keyword>
<name>A0A2I0SBH3_9ACTN</name>